<dbReference type="InterPro" id="IPR036864">
    <property type="entry name" value="Zn2-C6_fun-type_DNA-bd_sf"/>
</dbReference>
<gene>
    <name evidence="3" type="ORF">O0I10_002251</name>
</gene>
<dbReference type="InterPro" id="IPR050797">
    <property type="entry name" value="Carb_Metab_Trans_Reg"/>
</dbReference>
<keyword evidence="4" id="KW-1185">Reference proteome</keyword>
<dbReference type="EMBL" id="JARTCD010000006">
    <property type="protein sequence ID" value="KAJ8661920.1"/>
    <property type="molecule type" value="Genomic_DNA"/>
</dbReference>
<dbReference type="GO" id="GO:0008270">
    <property type="term" value="F:zinc ion binding"/>
    <property type="evidence" value="ECO:0007669"/>
    <property type="project" value="InterPro"/>
</dbReference>
<dbReference type="RefSeq" id="XP_058346833.1">
    <property type="nucleotide sequence ID" value="XM_058482335.1"/>
</dbReference>
<reference evidence="3 4" key="1">
    <citation type="submission" date="2023-03" db="EMBL/GenBank/DDBJ databases">
        <title>Genome sequence of Lichtheimia ornata CBS 291.66.</title>
        <authorList>
            <person name="Mohabir J.T."/>
            <person name="Shea T.P."/>
            <person name="Kurbessoian T."/>
            <person name="Berby B."/>
            <person name="Fontaine J."/>
            <person name="Livny J."/>
            <person name="Gnirke A."/>
            <person name="Stajich J.E."/>
            <person name="Cuomo C.A."/>
        </authorList>
    </citation>
    <scope>NUCLEOTIDE SEQUENCE [LARGE SCALE GENOMIC DNA]</scope>
    <source>
        <strain evidence="3">CBS 291.66</strain>
    </source>
</reference>
<dbReference type="SUPFAM" id="SSF57701">
    <property type="entry name" value="Zn2/Cys6 DNA-binding domain"/>
    <property type="match status" value="1"/>
</dbReference>
<name>A0AAD7VBQ9_9FUNG</name>
<dbReference type="GeneID" id="83209669"/>
<dbReference type="Proteomes" id="UP001234581">
    <property type="component" value="Unassembled WGS sequence"/>
</dbReference>
<dbReference type="AlphaFoldDB" id="A0AAD7VBQ9"/>
<keyword evidence="1" id="KW-0539">Nucleus</keyword>
<dbReference type="CDD" id="cd00067">
    <property type="entry name" value="GAL4"/>
    <property type="match status" value="1"/>
</dbReference>
<dbReference type="PROSITE" id="PS50048">
    <property type="entry name" value="ZN2_CY6_FUNGAL_2"/>
    <property type="match status" value="1"/>
</dbReference>
<dbReference type="CDD" id="cd12148">
    <property type="entry name" value="fungal_TF_MHR"/>
    <property type="match status" value="1"/>
</dbReference>
<evidence type="ECO:0000313" key="3">
    <source>
        <dbReference type="EMBL" id="KAJ8661920.1"/>
    </source>
</evidence>
<evidence type="ECO:0000259" key="2">
    <source>
        <dbReference type="PROSITE" id="PS50048"/>
    </source>
</evidence>
<feature type="domain" description="Zn(2)-C6 fungal-type" evidence="2">
    <location>
        <begin position="43"/>
        <end position="76"/>
    </location>
</feature>
<comment type="caution">
    <text evidence="3">The sequence shown here is derived from an EMBL/GenBank/DDBJ whole genome shotgun (WGS) entry which is preliminary data.</text>
</comment>
<dbReference type="InterPro" id="IPR001138">
    <property type="entry name" value="Zn2Cys6_DnaBD"/>
</dbReference>
<accession>A0AAD7VBQ9</accession>
<evidence type="ECO:0000313" key="4">
    <source>
        <dbReference type="Proteomes" id="UP001234581"/>
    </source>
</evidence>
<dbReference type="GO" id="GO:0000981">
    <property type="term" value="F:DNA-binding transcription factor activity, RNA polymerase II-specific"/>
    <property type="evidence" value="ECO:0007669"/>
    <property type="project" value="InterPro"/>
</dbReference>
<organism evidence="3 4">
    <name type="scientific">Lichtheimia ornata</name>
    <dbReference type="NCBI Taxonomy" id="688661"/>
    <lineage>
        <taxon>Eukaryota</taxon>
        <taxon>Fungi</taxon>
        <taxon>Fungi incertae sedis</taxon>
        <taxon>Mucoromycota</taxon>
        <taxon>Mucoromycotina</taxon>
        <taxon>Mucoromycetes</taxon>
        <taxon>Mucorales</taxon>
        <taxon>Lichtheimiaceae</taxon>
        <taxon>Lichtheimia</taxon>
    </lineage>
</organism>
<dbReference type="Gene3D" id="4.10.240.10">
    <property type="entry name" value="Zn(2)-C6 fungal-type DNA-binding domain"/>
    <property type="match status" value="1"/>
</dbReference>
<dbReference type="Pfam" id="PF00172">
    <property type="entry name" value="Zn_clus"/>
    <property type="match status" value="1"/>
</dbReference>
<dbReference type="PROSITE" id="PS00463">
    <property type="entry name" value="ZN2_CY6_FUNGAL_1"/>
    <property type="match status" value="1"/>
</dbReference>
<dbReference type="PANTHER" id="PTHR31668">
    <property type="entry name" value="GLUCOSE TRANSPORT TRANSCRIPTION REGULATOR RGT1-RELATED-RELATED"/>
    <property type="match status" value="1"/>
</dbReference>
<proteinExistence type="predicted"/>
<evidence type="ECO:0000256" key="1">
    <source>
        <dbReference type="ARBA" id="ARBA00023242"/>
    </source>
</evidence>
<sequence>MSSNTTTTATTATRNTSGKKPIEYYFVDMASPDRFSKLKVSQACDFCRRRKSKCDVGIPGSRSCSNCRKAGVVCIFAKHRPHGATTPSPKMKAVPPGKASFVFKSKKSKRQRVLVMTSTTSSTPTQVQAPAAVNDEGKSSPSYQNLVQWIYGVFPPLDVNNTCTATTYPNSMSSFVYSSHPQQSLEDLEHELLDVYFCDIHPFFPILDDHHLHQGHMSHLLRCALLALSCAVARPTMLTLASSYADQANEQLERSPANIDTIQVLLILYKYQEVIAGGLSPLEYSTPSYLDRARDMHNRLWALNVHDPAVHRIRSMLYLIAFWSGLIEQRSTWIKWCSDCEGALEHFSSGHGGLDALVQITTRYRNGSSFNHDDPHHPHHHHYYYTRTTSPPPPAETALDGSVFEIYWSVIHDMTFLSSHNIYAAERIEQHVSHLLGTVTHHACILGSHMLVHALKLALHTYLCYYATATSSLPTSLAATTTTTHDDARDDIAVWTHARLTQLSQLFHELGAQPEIGISIQQLIHMLCDGHL</sequence>
<protein>
    <recommendedName>
        <fullName evidence="2">Zn(2)-C6 fungal-type domain-containing protein</fullName>
    </recommendedName>
</protein>
<dbReference type="SMART" id="SM00066">
    <property type="entry name" value="GAL4"/>
    <property type="match status" value="1"/>
</dbReference>